<reference evidence="4 5" key="1">
    <citation type="submission" date="2017-09" db="EMBL/GenBank/DDBJ databases">
        <authorList>
            <person name="Ehlers B."/>
            <person name="Leendertz F.H."/>
        </authorList>
    </citation>
    <scope>NUCLEOTIDE SEQUENCE [LARGE SCALE GENOMIC DNA]</scope>
    <source>
        <strain evidence="4 5">DSM 18289</strain>
    </source>
</reference>
<evidence type="ECO:0008006" key="6">
    <source>
        <dbReference type="Google" id="ProtNLM"/>
    </source>
</evidence>
<evidence type="ECO:0000313" key="4">
    <source>
        <dbReference type="EMBL" id="SNZ19839.1"/>
    </source>
</evidence>
<feature type="compositionally biased region" description="Low complexity" evidence="2">
    <location>
        <begin position="107"/>
        <end position="119"/>
    </location>
</feature>
<sequence length="541" mass="55854">MTARKSDDKGKGTEPKADDNIKAEAETGPVIDLEAEEISELVAEEEAKSELGDEKSQEGVEAEASSDVDEAKPEDESLVASDEQVAADSDDAPEEIKQEPASEAVESTPVSPAVAPTPVEAKKGGMGGGLIAGLLGGVVALGLGYGGLQQGLISLPQDNAASAEQTAQTEQLDALKSALAELQGKVSEQGSAPEVDVSGLEGRLSEAEGKLAELSSQFANLATSEAPGTDVGNGAPVVADNQKSGDTVGNGQSVSENTNVAAVDLTPLQDRLGALATDLTALASRVDGFAALSDQIAAAEGKLADLEKQASEFAGSVDTRLTEAKDTVLASADRRIDNVVTDLTNMRNSMGEEAKALGERLTSLEDNNLSEKMQSSARTIALAGLNNAVASGQSFAAALSTFAEVAADNEAVKTLQSYAEAGAPTAQALAGEFRTLSGKLLKAAEEAGATSLVDKIMLNAQNLVRIRPIGEREGESLTDKLARIEVRVSEGRLGEISTEWDSLPDAAKEAGKSWYEGVQARLAVDGSMDQIRAEFSKDAAQ</sequence>
<keyword evidence="3" id="KW-1133">Transmembrane helix</keyword>
<feature type="compositionally biased region" description="Basic and acidic residues" evidence="2">
    <location>
        <begin position="1"/>
        <end position="25"/>
    </location>
</feature>
<keyword evidence="3" id="KW-0812">Transmembrane</keyword>
<protein>
    <recommendedName>
        <fullName evidence="6">Inner membrane protein</fullName>
    </recommendedName>
</protein>
<accession>A0A285PDP3</accession>
<name>A0A285PDP3_9HYPH</name>
<evidence type="ECO:0000256" key="2">
    <source>
        <dbReference type="SAM" id="MobiDB-lite"/>
    </source>
</evidence>
<evidence type="ECO:0000256" key="3">
    <source>
        <dbReference type="SAM" id="Phobius"/>
    </source>
</evidence>
<dbReference type="RefSeq" id="WP_097154215.1">
    <property type="nucleotide sequence ID" value="NZ_OBEL01000003.1"/>
</dbReference>
<dbReference type="Proteomes" id="UP000219439">
    <property type="component" value="Unassembled WGS sequence"/>
</dbReference>
<feature type="compositionally biased region" description="Acidic residues" evidence="2">
    <location>
        <begin position="33"/>
        <end position="44"/>
    </location>
</feature>
<feature type="region of interest" description="Disordered" evidence="2">
    <location>
        <begin position="1"/>
        <end position="119"/>
    </location>
</feature>
<keyword evidence="3" id="KW-0472">Membrane</keyword>
<dbReference type="OrthoDB" id="8480612at2"/>
<keyword evidence="1" id="KW-0175">Coiled coil</keyword>
<gene>
    <name evidence="4" type="ORF">SAMN06265368_2934</name>
</gene>
<feature type="compositionally biased region" description="Basic and acidic residues" evidence="2">
    <location>
        <begin position="45"/>
        <end position="58"/>
    </location>
</feature>
<proteinExistence type="predicted"/>
<dbReference type="EMBL" id="OBEL01000003">
    <property type="protein sequence ID" value="SNZ19839.1"/>
    <property type="molecule type" value="Genomic_DNA"/>
</dbReference>
<feature type="transmembrane region" description="Helical" evidence="3">
    <location>
        <begin position="130"/>
        <end position="148"/>
    </location>
</feature>
<dbReference type="Gene3D" id="1.20.5.340">
    <property type="match status" value="1"/>
</dbReference>
<feature type="coiled-coil region" evidence="1">
    <location>
        <begin position="165"/>
        <end position="224"/>
    </location>
</feature>
<keyword evidence="5" id="KW-1185">Reference proteome</keyword>
<organism evidence="4 5">
    <name type="scientific">Cohaesibacter gelatinilyticus</name>
    <dbReference type="NCBI Taxonomy" id="372072"/>
    <lineage>
        <taxon>Bacteria</taxon>
        <taxon>Pseudomonadati</taxon>
        <taxon>Pseudomonadota</taxon>
        <taxon>Alphaproteobacteria</taxon>
        <taxon>Hyphomicrobiales</taxon>
        <taxon>Cohaesibacteraceae</taxon>
    </lineage>
</organism>
<evidence type="ECO:0000256" key="1">
    <source>
        <dbReference type="SAM" id="Coils"/>
    </source>
</evidence>
<evidence type="ECO:0000313" key="5">
    <source>
        <dbReference type="Proteomes" id="UP000219439"/>
    </source>
</evidence>
<dbReference type="AlphaFoldDB" id="A0A285PDP3"/>